<evidence type="ECO:0000256" key="4">
    <source>
        <dbReference type="ARBA" id="ARBA00022679"/>
    </source>
</evidence>
<evidence type="ECO:0000256" key="9">
    <source>
        <dbReference type="ARBA" id="ARBA00048679"/>
    </source>
</evidence>
<evidence type="ECO:0000256" key="10">
    <source>
        <dbReference type="PROSITE-ProRule" id="PRU10141"/>
    </source>
</evidence>
<dbReference type="SUPFAM" id="SSF56112">
    <property type="entry name" value="Protein kinase-like (PK-like)"/>
    <property type="match status" value="1"/>
</dbReference>
<feature type="compositionally biased region" description="Low complexity" evidence="11">
    <location>
        <begin position="519"/>
        <end position="547"/>
    </location>
</feature>
<feature type="compositionally biased region" description="Polar residues" evidence="11">
    <location>
        <begin position="604"/>
        <end position="616"/>
    </location>
</feature>
<dbReference type="PANTHER" id="PTHR48012:SF10">
    <property type="entry name" value="FI20177P1"/>
    <property type="match status" value="1"/>
</dbReference>
<evidence type="ECO:0000256" key="8">
    <source>
        <dbReference type="ARBA" id="ARBA00047899"/>
    </source>
</evidence>
<feature type="binding site" evidence="10">
    <location>
        <position position="37"/>
    </location>
    <ligand>
        <name>ATP</name>
        <dbReference type="ChEBI" id="CHEBI:30616"/>
    </ligand>
</feature>
<protein>
    <recommendedName>
        <fullName evidence="2">non-specific serine/threonine protein kinase</fullName>
        <ecNumber evidence="2">2.7.11.1</ecNumber>
    </recommendedName>
</protein>
<feature type="region of interest" description="Disordered" evidence="11">
    <location>
        <begin position="427"/>
        <end position="451"/>
    </location>
</feature>
<feature type="domain" description="Protein kinase" evidence="12">
    <location>
        <begin position="8"/>
        <end position="267"/>
    </location>
</feature>
<keyword evidence="5 10" id="KW-0547">Nucleotide-binding</keyword>
<dbReference type="AlphaFoldDB" id="A0A9P0QTM4"/>
<keyword evidence="6 13" id="KW-0418">Kinase</keyword>
<dbReference type="FunFam" id="1.10.510.10:FF:000499">
    <property type="entry name" value="Serine/threonine-protein kinase KIC1"/>
    <property type="match status" value="1"/>
</dbReference>
<comment type="catalytic activity">
    <reaction evidence="9">
        <text>L-seryl-[protein] + ATP = O-phospho-L-seryl-[protein] + ADP + H(+)</text>
        <dbReference type="Rhea" id="RHEA:17989"/>
        <dbReference type="Rhea" id="RHEA-COMP:9863"/>
        <dbReference type="Rhea" id="RHEA-COMP:11604"/>
        <dbReference type="ChEBI" id="CHEBI:15378"/>
        <dbReference type="ChEBI" id="CHEBI:29999"/>
        <dbReference type="ChEBI" id="CHEBI:30616"/>
        <dbReference type="ChEBI" id="CHEBI:83421"/>
        <dbReference type="ChEBI" id="CHEBI:456216"/>
        <dbReference type="EC" id="2.7.11.1"/>
    </reaction>
</comment>
<feature type="compositionally biased region" description="Polar residues" evidence="11">
    <location>
        <begin position="702"/>
        <end position="714"/>
    </location>
</feature>
<dbReference type="GO" id="GO:0004674">
    <property type="term" value="F:protein serine/threonine kinase activity"/>
    <property type="evidence" value="ECO:0007669"/>
    <property type="project" value="UniProtKB-KW"/>
</dbReference>
<feature type="compositionally biased region" description="Low complexity" evidence="11">
    <location>
        <begin position="572"/>
        <end position="595"/>
    </location>
</feature>
<feature type="compositionally biased region" description="Low complexity" evidence="11">
    <location>
        <begin position="811"/>
        <end position="827"/>
    </location>
</feature>
<feature type="compositionally biased region" description="Polar residues" evidence="11">
    <location>
        <begin position="634"/>
        <end position="655"/>
    </location>
</feature>
<feature type="compositionally biased region" description="Polar residues" evidence="11">
    <location>
        <begin position="471"/>
        <end position="482"/>
    </location>
</feature>
<proteinExistence type="inferred from homology"/>
<dbReference type="EMBL" id="CAKXYY010000018">
    <property type="protein sequence ID" value="CAH2354704.1"/>
    <property type="molecule type" value="Genomic_DNA"/>
</dbReference>
<feature type="region of interest" description="Disordered" evidence="11">
    <location>
        <begin position="702"/>
        <end position="757"/>
    </location>
</feature>
<dbReference type="InterPro" id="IPR000719">
    <property type="entry name" value="Prot_kinase_dom"/>
</dbReference>
<feature type="compositionally biased region" description="Polar residues" evidence="11">
    <location>
        <begin position="865"/>
        <end position="876"/>
    </location>
</feature>
<accession>A0A9P0QTM4</accession>
<evidence type="ECO:0000256" key="11">
    <source>
        <dbReference type="SAM" id="MobiDB-lite"/>
    </source>
</evidence>
<dbReference type="GO" id="GO:0005737">
    <property type="term" value="C:cytoplasm"/>
    <property type="evidence" value="ECO:0007669"/>
    <property type="project" value="TreeGrafter"/>
</dbReference>
<dbReference type="PROSITE" id="PS00107">
    <property type="entry name" value="PROTEIN_KINASE_ATP"/>
    <property type="match status" value="1"/>
</dbReference>
<feature type="region of interest" description="Disordered" evidence="11">
    <location>
        <begin position="308"/>
        <end position="329"/>
    </location>
</feature>
<dbReference type="Gene3D" id="1.10.510.10">
    <property type="entry name" value="Transferase(Phosphotransferase) domain 1"/>
    <property type="match status" value="1"/>
</dbReference>
<evidence type="ECO:0000313" key="14">
    <source>
        <dbReference type="Proteomes" id="UP000837801"/>
    </source>
</evidence>
<feature type="compositionally biased region" description="Polar residues" evidence="11">
    <location>
        <begin position="834"/>
        <end position="849"/>
    </location>
</feature>
<feature type="compositionally biased region" description="Low complexity" evidence="11">
    <location>
        <begin position="617"/>
        <end position="633"/>
    </location>
</feature>
<evidence type="ECO:0000313" key="13">
    <source>
        <dbReference type="EMBL" id="CAH2354704.1"/>
    </source>
</evidence>
<evidence type="ECO:0000256" key="1">
    <source>
        <dbReference type="ARBA" id="ARBA00008874"/>
    </source>
</evidence>
<dbReference type="SMART" id="SM00220">
    <property type="entry name" value="S_TKc"/>
    <property type="match status" value="1"/>
</dbReference>
<dbReference type="PROSITE" id="PS50011">
    <property type="entry name" value="PROTEIN_KINASE_DOM"/>
    <property type="match status" value="1"/>
</dbReference>
<dbReference type="EC" id="2.7.11.1" evidence="2"/>
<dbReference type="Proteomes" id="UP000837801">
    <property type="component" value="Unassembled WGS sequence"/>
</dbReference>
<keyword evidence="4" id="KW-0808">Transferase</keyword>
<dbReference type="PANTHER" id="PTHR48012">
    <property type="entry name" value="STERILE20-LIKE KINASE, ISOFORM B-RELATED"/>
    <property type="match status" value="1"/>
</dbReference>
<name>A0A9P0QTM4_9ASCO</name>
<dbReference type="GO" id="GO:0005524">
    <property type="term" value="F:ATP binding"/>
    <property type="evidence" value="ECO:0007669"/>
    <property type="project" value="UniProtKB-UniRule"/>
</dbReference>
<feature type="compositionally biased region" description="Low complexity" evidence="11">
    <location>
        <begin position="440"/>
        <end position="451"/>
    </location>
</feature>
<dbReference type="InterPro" id="IPR008271">
    <property type="entry name" value="Ser/Thr_kinase_AS"/>
</dbReference>
<gene>
    <name evidence="13" type="ORF">CLIB1423_18S01816</name>
</gene>
<keyword evidence="7 10" id="KW-0067">ATP-binding</keyword>
<evidence type="ECO:0000256" key="6">
    <source>
        <dbReference type="ARBA" id="ARBA00022777"/>
    </source>
</evidence>
<evidence type="ECO:0000256" key="2">
    <source>
        <dbReference type="ARBA" id="ARBA00012513"/>
    </source>
</evidence>
<evidence type="ECO:0000256" key="3">
    <source>
        <dbReference type="ARBA" id="ARBA00022527"/>
    </source>
</evidence>
<sequence length="927" mass="99973">MNSSTSLFKRTEVIGRGKFGVVYKGYNKQTKQVVAIKVLNLDTQDEEVADVQQEIQFLTELKNVPNVTHYYGSFLNDTKLWIIMDYCAGGSIRTLLKSGIFEERYIGVIVRELLVALQSVHKLGVIHRDLKAANVLISKEGNVQLCDFGVAAKITSSAFKRTTMAGTPYWMAPEVIREGDGYNVKADIWSLGITVYEITTGNPPYSDKDAMWAMQMISKSTPPRLEGREYSVALKEVIALCLDENPDERPSAEELARCKLVKQYKNLPTNILKELVTKYLLWRDQTPSHRGSIAIMNLDEEAKKNALERNNNPHHPNITGRSSSNDDLEEDETNIQIKWDFDSLSSKEYIIENDIDLENVDEGYNLSYLDDEPPSATTETFGPGFGTATAEHTLNANYRPTINGATGNGVAGLRTNSHTMGASTIVPPPITSSQPSTFQNNGNHAAAAGNNDIPKSLQSLFEEEAGDEGSGLNNDLANNSSIQPPPGIDLSNNDRVDSPTIEIPDMDNLATYSATKSSSTTFSTVSNPNPNNINPSTNGTSSINNNNRPALNKPPVLYHTQSASGNLETRFSSNTGSGNTSSNGSNGTANYSGNGVTRTRKKTISNSANSVNSTTFSASPSTLSHPTSTTISTQDQQPHIRSTPPYASNGVSETPSPKPIPNTGLIAQLANSTTSPSKSMKALNYSTNPLLQPINFKAQSESVQSSVANGGSISENEEHAAASALPPPPQPPSMAAKPKRARPGLHIQMPTPSSTISSLSALTNNEFEHNSNHDSNVNQFGINPHQISSAPMAMTPVAEIDANLSFNSENSETFDSATATSSANAGNTRERSDTSGSQRAPFGSEQQQPPKKLGSISAPGGGSLQLPTRSTSISSSPVNFPAPKFPMISPINAEFFMDSTPKHKLVTELDTMLKSFSQALDALEYNL</sequence>
<keyword evidence="14" id="KW-1185">Reference proteome</keyword>
<organism evidence="13 14">
    <name type="scientific">[Candida] railenensis</name>
    <dbReference type="NCBI Taxonomy" id="45579"/>
    <lineage>
        <taxon>Eukaryota</taxon>
        <taxon>Fungi</taxon>
        <taxon>Dikarya</taxon>
        <taxon>Ascomycota</taxon>
        <taxon>Saccharomycotina</taxon>
        <taxon>Pichiomycetes</taxon>
        <taxon>Debaryomycetaceae</taxon>
        <taxon>Kurtzmaniella</taxon>
    </lineage>
</organism>
<feature type="compositionally biased region" description="Polar residues" evidence="11">
    <location>
        <begin position="308"/>
        <end position="325"/>
    </location>
</feature>
<comment type="similarity">
    <text evidence="1">Belongs to the protein kinase superfamily. STE Ser/Thr protein kinase family. STE20 subfamily.</text>
</comment>
<feature type="region of interest" description="Disordered" evidence="11">
    <location>
        <begin position="811"/>
        <end position="876"/>
    </location>
</feature>
<feature type="region of interest" description="Disordered" evidence="11">
    <location>
        <begin position="463"/>
        <end position="501"/>
    </location>
</feature>
<feature type="compositionally biased region" description="Polar residues" evidence="11">
    <location>
        <begin position="559"/>
        <end position="571"/>
    </location>
</feature>
<evidence type="ECO:0000256" key="7">
    <source>
        <dbReference type="ARBA" id="ARBA00022840"/>
    </source>
</evidence>
<dbReference type="GO" id="GO:0030447">
    <property type="term" value="P:filamentous growth"/>
    <property type="evidence" value="ECO:0007669"/>
    <property type="project" value="UniProtKB-ARBA"/>
</dbReference>
<dbReference type="InterPro" id="IPR017441">
    <property type="entry name" value="Protein_kinase_ATP_BS"/>
</dbReference>
<dbReference type="OrthoDB" id="248923at2759"/>
<reference evidence="13" key="1">
    <citation type="submission" date="2022-03" db="EMBL/GenBank/DDBJ databases">
        <authorList>
            <person name="Legras J.-L."/>
            <person name="Devillers H."/>
            <person name="Grondin C."/>
        </authorList>
    </citation>
    <scope>NUCLEOTIDE SEQUENCE</scope>
    <source>
        <strain evidence="13">CLIB 1423</strain>
    </source>
</reference>
<comment type="caution">
    <text evidence="13">The sequence shown here is derived from an EMBL/GenBank/DDBJ whole genome shotgun (WGS) entry which is preliminary data.</text>
</comment>
<feature type="region of interest" description="Disordered" evidence="11">
    <location>
        <begin position="519"/>
        <end position="664"/>
    </location>
</feature>
<dbReference type="PROSITE" id="PS00108">
    <property type="entry name" value="PROTEIN_KINASE_ST"/>
    <property type="match status" value="1"/>
</dbReference>
<keyword evidence="3" id="KW-0723">Serine/threonine-protein kinase</keyword>
<dbReference type="Pfam" id="PF00069">
    <property type="entry name" value="Pkinase"/>
    <property type="match status" value="1"/>
</dbReference>
<evidence type="ECO:0000259" key="12">
    <source>
        <dbReference type="PROSITE" id="PS50011"/>
    </source>
</evidence>
<comment type="catalytic activity">
    <reaction evidence="8">
        <text>L-threonyl-[protein] + ATP = O-phospho-L-threonyl-[protein] + ADP + H(+)</text>
        <dbReference type="Rhea" id="RHEA:46608"/>
        <dbReference type="Rhea" id="RHEA-COMP:11060"/>
        <dbReference type="Rhea" id="RHEA-COMP:11605"/>
        <dbReference type="ChEBI" id="CHEBI:15378"/>
        <dbReference type="ChEBI" id="CHEBI:30013"/>
        <dbReference type="ChEBI" id="CHEBI:30616"/>
        <dbReference type="ChEBI" id="CHEBI:61977"/>
        <dbReference type="ChEBI" id="CHEBI:456216"/>
        <dbReference type="EC" id="2.7.11.1"/>
    </reaction>
</comment>
<evidence type="ECO:0000256" key="5">
    <source>
        <dbReference type="ARBA" id="ARBA00022741"/>
    </source>
</evidence>
<dbReference type="InterPro" id="IPR050629">
    <property type="entry name" value="STE20/SPS1-PAK"/>
</dbReference>
<dbReference type="InterPro" id="IPR011009">
    <property type="entry name" value="Kinase-like_dom_sf"/>
</dbReference>